<evidence type="ECO:0000256" key="1">
    <source>
        <dbReference type="SAM" id="MobiDB-lite"/>
    </source>
</evidence>
<proteinExistence type="predicted"/>
<protein>
    <submittedName>
        <fullName evidence="2">Uncharacterized protein</fullName>
    </submittedName>
</protein>
<dbReference type="GeneID" id="27355726"/>
<organism evidence="2 3">
    <name type="scientific">Exophiala oligosperma</name>
    <dbReference type="NCBI Taxonomy" id="215243"/>
    <lineage>
        <taxon>Eukaryota</taxon>
        <taxon>Fungi</taxon>
        <taxon>Dikarya</taxon>
        <taxon>Ascomycota</taxon>
        <taxon>Pezizomycotina</taxon>
        <taxon>Eurotiomycetes</taxon>
        <taxon>Chaetothyriomycetidae</taxon>
        <taxon>Chaetothyriales</taxon>
        <taxon>Herpotrichiellaceae</taxon>
        <taxon>Exophiala</taxon>
    </lineage>
</organism>
<gene>
    <name evidence="2" type="ORF">PV06_03652</name>
</gene>
<evidence type="ECO:0000313" key="3">
    <source>
        <dbReference type="Proteomes" id="UP000053342"/>
    </source>
</evidence>
<name>A0A0D2DS22_9EURO</name>
<dbReference type="Proteomes" id="UP000053342">
    <property type="component" value="Unassembled WGS sequence"/>
</dbReference>
<feature type="compositionally biased region" description="Polar residues" evidence="1">
    <location>
        <begin position="869"/>
        <end position="881"/>
    </location>
</feature>
<feature type="region of interest" description="Disordered" evidence="1">
    <location>
        <begin position="893"/>
        <end position="920"/>
    </location>
</feature>
<feature type="compositionally biased region" description="Polar residues" evidence="1">
    <location>
        <begin position="294"/>
        <end position="305"/>
    </location>
</feature>
<feature type="compositionally biased region" description="Polar residues" evidence="1">
    <location>
        <begin position="806"/>
        <end position="825"/>
    </location>
</feature>
<feature type="compositionally biased region" description="Basic and acidic residues" evidence="1">
    <location>
        <begin position="425"/>
        <end position="434"/>
    </location>
</feature>
<feature type="region of interest" description="Disordered" evidence="1">
    <location>
        <begin position="402"/>
        <end position="490"/>
    </location>
</feature>
<feature type="compositionally biased region" description="Basic and acidic residues" evidence="1">
    <location>
        <begin position="474"/>
        <end position="485"/>
    </location>
</feature>
<reference evidence="2 3" key="1">
    <citation type="submission" date="2015-01" db="EMBL/GenBank/DDBJ databases">
        <title>The Genome Sequence of Exophiala oligosperma CBS72588.</title>
        <authorList>
            <consortium name="The Broad Institute Genomics Platform"/>
            <person name="Cuomo C."/>
            <person name="de Hoog S."/>
            <person name="Gorbushina A."/>
            <person name="Stielow B."/>
            <person name="Teixiera M."/>
            <person name="Abouelleil A."/>
            <person name="Chapman S.B."/>
            <person name="Priest M."/>
            <person name="Young S.K."/>
            <person name="Wortman J."/>
            <person name="Nusbaum C."/>
            <person name="Birren B."/>
        </authorList>
    </citation>
    <scope>NUCLEOTIDE SEQUENCE [LARGE SCALE GENOMIC DNA]</scope>
    <source>
        <strain evidence="2 3">CBS 72588</strain>
    </source>
</reference>
<feature type="compositionally biased region" description="Polar residues" evidence="1">
    <location>
        <begin position="439"/>
        <end position="449"/>
    </location>
</feature>
<dbReference type="OrthoDB" id="5369729at2759"/>
<feature type="compositionally biased region" description="Basic and acidic residues" evidence="1">
    <location>
        <begin position="900"/>
        <end position="916"/>
    </location>
</feature>
<feature type="compositionally biased region" description="Low complexity" evidence="1">
    <location>
        <begin position="227"/>
        <end position="239"/>
    </location>
</feature>
<feature type="compositionally biased region" description="Low complexity" evidence="1">
    <location>
        <begin position="534"/>
        <end position="553"/>
    </location>
</feature>
<feature type="region of interest" description="Disordered" evidence="1">
    <location>
        <begin position="154"/>
        <end position="280"/>
    </location>
</feature>
<dbReference type="STRING" id="215243.A0A0D2DS22"/>
<feature type="region of interest" description="Disordered" evidence="1">
    <location>
        <begin position="648"/>
        <end position="850"/>
    </location>
</feature>
<dbReference type="EMBL" id="KN847334">
    <property type="protein sequence ID" value="KIW45250.1"/>
    <property type="molecule type" value="Genomic_DNA"/>
</dbReference>
<feature type="region of interest" description="Disordered" evidence="1">
    <location>
        <begin position="862"/>
        <end position="881"/>
    </location>
</feature>
<evidence type="ECO:0000313" key="2">
    <source>
        <dbReference type="EMBL" id="KIW45250.1"/>
    </source>
</evidence>
<accession>A0A0D2DS22</accession>
<dbReference type="VEuPathDB" id="FungiDB:PV06_03652"/>
<feature type="compositionally biased region" description="Polar residues" evidence="1">
    <location>
        <begin position="459"/>
        <end position="469"/>
    </location>
</feature>
<feature type="region of interest" description="Disordered" evidence="1">
    <location>
        <begin position="293"/>
        <end position="323"/>
    </location>
</feature>
<feature type="compositionally biased region" description="Polar residues" evidence="1">
    <location>
        <begin position="208"/>
        <end position="219"/>
    </location>
</feature>
<sequence>MENTSRTTLASPPLSYRAFTSPTCTNKHTLPYYTLDHASAHHDLCLRVSNASSLRRPDPHFYNVCIVDTAVNHDLTCMRPPLRKKPKLTATTTSNANFGDSPQISYVSKSGMLKPVGLQKTASVPAFNLRPLDFNDPNDCRPSTSSAAQPAITLHRAHSNSNQRSLLQRRPPASHSSYPVETICGPPPSYSTQQTRSQDKVRALDRQLSPQNTSNTTRDTPSHDINEQPQEPAQTPTQPSLVTRLPTASSSAESVSDETNTQEVSSPDTPNTPDDYRPDVVTTKPAAMAESFVSAGQDTSEQQLKPSPIDEDSKGSSSDERKSEDLFLNIAKTDASRSSQAPSNIDKRRSRISLPFFSNARPATGYKSSPIQDRFDTASLSGRSEALKYYSKRASLGQHVPGALSRGYTEDTLRPDSLASQQESRGIHDGDLPRRTLSRRYSNANTSITGEPLGRHLQRPSTARNSRLVSDSGFLDRPKMPEHNATESTISTTAPSTVWDELDDLKSRIRKLELTGKLPPSSAAAMTSSERPKTATTAATTLSSSPKPKPAAAPLQSAIEGIPSTIHPTLHEALGNAKAIVSNELYQKLQATAQDALLLSMMMTPEGYTGTGSTIGGSSASERQVRRRTESMCRSLTELVIAMLADNKQAPAPGTRPASRDAYAPSSIGLRSRRYSNEPNDRPPVSARVQSRLESRRTSIPFGTTLNPQGTTPEHIYQTPPTALPQVQATSSSRLGRTSNSLRSRRTPGQTDGNTDDEEASPSVRPVSRAMTEVSTYRNLPRDRAAYSREYTAQHPMPQHARPTSRDTSNPMRSAMPSNMSSSLISRRKNAGPASLMGTPDGNPTTPKDQWGRITIVPAAMSSPIEVTPESQVTLRPSNSRRSLGFASRISSVSSRLRAAKADRNASVKENPDSRAMRNILPTGQELDNMALERHNSGQSVGS</sequence>
<feature type="region of interest" description="Disordered" evidence="1">
    <location>
        <begin position="517"/>
        <end position="553"/>
    </location>
</feature>
<dbReference type="AlphaFoldDB" id="A0A0D2DS22"/>
<feature type="compositionally biased region" description="Polar residues" evidence="1">
    <location>
        <begin position="719"/>
        <end position="753"/>
    </location>
</feature>
<dbReference type="HOGENOM" id="CLU_012620_0_0_1"/>
<feature type="compositionally biased region" description="Polar residues" evidence="1">
    <location>
        <begin position="246"/>
        <end position="272"/>
    </location>
</feature>
<feature type="compositionally biased region" description="Basic and acidic residues" evidence="1">
    <location>
        <begin position="311"/>
        <end position="323"/>
    </location>
</feature>
<keyword evidence="3" id="KW-1185">Reference proteome</keyword>
<feature type="compositionally biased region" description="Polar residues" evidence="1">
    <location>
        <begin position="701"/>
        <end position="712"/>
    </location>
</feature>
<dbReference type="RefSeq" id="XP_016265466.1">
    <property type="nucleotide sequence ID" value="XM_016404461.1"/>
</dbReference>